<comment type="caution">
    <text evidence="2">The sequence shown here is derived from an EMBL/GenBank/DDBJ whole genome shotgun (WGS) entry which is preliminary data.</text>
</comment>
<organism evidence="2 3">
    <name type="scientific">Symbiodinium pilosum</name>
    <name type="common">Dinoflagellate</name>
    <dbReference type="NCBI Taxonomy" id="2952"/>
    <lineage>
        <taxon>Eukaryota</taxon>
        <taxon>Sar</taxon>
        <taxon>Alveolata</taxon>
        <taxon>Dinophyceae</taxon>
        <taxon>Suessiales</taxon>
        <taxon>Symbiodiniaceae</taxon>
        <taxon>Symbiodinium</taxon>
    </lineage>
</organism>
<name>A0A812RBC0_SYMPI</name>
<dbReference type="AlphaFoldDB" id="A0A812RBC0"/>
<dbReference type="OrthoDB" id="443228at2759"/>
<feature type="compositionally biased region" description="Basic and acidic residues" evidence="1">
    <location>
        <begin position="160"/>
        <end position="171"/>
    </location>
</feature>
<sequence>MKLRKYGDDEGIPPSAEAFQLKSEIEELLVKLRKALHFVCEELRRTHKCNKHLEERQNDLAAELEELKSQSGRPTRPGGAVKVNEHLNQHITVPSSAVPLPVPIARTLAYPAKPPQAAPPAPTASPALATQTEPAALTAPVPVAAASTCSSVPAASETRNSGDRGKLRGSSDRSSQASSRRVTLKLSRNVLRKLSAIAGQAQKEEPDSDSGSEIFEANNPEEVLEMQKLLQQLSWKYEYMNEGDTMVAQQEAGVKPSGEE</sequence>
<evidence type="ECO:0000313" key="2">
    <source>
        <dbReference type="EMBL" id="CAE7429363.1"/>
    </source>
</evidence>
<dbReference type="Proteomes" id="UP000649617">
    <property type="component" value="Unassembled WGS sequence"/>
</dbReference>
<dbReference type="EMBL" id="CAJNIZ010019669">
    <property type="protein sequence ID" value="CAE7429363.1"/>
    <property type="molecule type" value="Genomic_DNA"/>
</dbReference>
<keyword evidence="3" id="KW-1185">Reference proteome</keyword>
<feature type="region of interest" description="Disordered" evidence="1">
    <location>
        <begin position="148"/>
        <end position="183"/>
    </location>
</feature>
<evidence type="ECO:0000256" key="1">
    <source>
        <dbReference type="SAM" id="MobiDB-lite"/>
    </source>
</evidence>
<protein>
    <submittedName>
        <fullName evidence="2">Uncharacterized protein</fullName>
    </submittedName>
</protein>
<proteinExistence type="predicted"/>
<gene>
    <name evidence="2" type="ORF">SPIL2461_LOCUS10508</name>
</gene>
<reference evidence="2" key="1">
    <citation type="submission" date="2021-02" db="EMBL/GenBank/DDBJ databases">
        <authorList>
            <person name="Dougan E. K."/>
            <person name="Rhodes N."/>
            <person name="Thang M."/>
            <person name="Chan C."/>
        </authorList>
    </citation>
    <scope>NUCLEOTIDE SEQUENCE</scope>
</reference>
<feature type="non-terminal residue" evidence="2">
    <location>
        <position position="260"/>
    </location>
</feature>
<accession>A0A812RBC0</accession>
<feature type="compositionally biased region" description="Low complexity" evidence="1">
    <location>
        <begin position="172"/>
        <end position="181"/>
    </location>
</feature>
<feature type="region of interest" description="Disordered" evidence="1">
    <location>
        <begin position="197"/>
        <end position="219"/>
    </location>
</feature>
<evidence type="ECO:0000313" key="3">
    <source>
        <dbReference type="Proteomes" id="UP000649617"/>
    </source>
</evidence>